<evidence type="ECO:0000256" key="6">
    <source>
        <dbReference type="ARBA" id="ARBA00023163"/>
    </source>
</evidence>
<organism evidence="11 12">
    <name type="scientific">Novilysobacter selenitireducens</name>
    <dbReference type="NCBI Taxonomy" id="2872639"/>
    <lineage>
        <taxon>Bacteria</taxon>
        <taxon>Pseudomonadati</taxon>
        <taxon>Pseudomonadota</taxon>
        <taxon>Gammaproteobacteria</taxon>
        <taxon>Lysobacterales</taxon>
        <taxon>Lysobacteraceae</taxon>
        <taxon>Novilysobacter</taxon>
    </lineage>
</organism>
<sequence>MTHKIDGGLPPSRPADLATTGPAQRAGEDRTKPVTAPTAADTMRLTGEAAGLQALQRELGSAPAGLDVARVNEIRAAIADGNYRVDPQQIATRMLDLENALTQ</sequence>
<evidence type="ECO:0000256" key="9">
    <source>
        <dbReference type="SAM" id="MobiDB-lite"/>
    </source>
</evidence>
<evidence type="ECO:0000259" key="10">
    <source>
        <dbReference type="Pfam" id="PF04316"/>
    </source>
</evidence>
<keyword evidence="11" id="KW-0969">Cilium</keyword>
<dbReference type="InterPro" id="IPR007412">
    <property type="entry name" value="FlgM"/>
</dbReference>
<dbReference type="EMBL" id="JAINZW010000003">
    <property type="protein sequence ID" value="MBZ4039315.1"/>
    <property type="molecule type" value="Genomic_DNA"/>
</dbReference>
<keyword evidence="6" id="KW-0804">Transcription</keyword>
<feature type="domain" description="Anti-sigma-28 factor FlgM C-terminal" evidence="10">
    <location>
        <begin position="41"/>
        <end position="96"/>
    </location>
</feature>
<evidence type="ECO:0000256" key="5">
    <source>
        <dbReference type="ARBA" id="ARBA00023015"/>
    </source>
</evidence>
<dbReference type="Proteomes" id="UP001430954">
    <property type="component" value="Unassembled WGS sequence"/>
</dbReference>
<comment type="similarity">
    <text evidence="1">Belongs to the FlgM family.</text>
</comment>
<dbReference type="Pfam" id="PF04316">
    <property type="entry name" value="FlgM"/>
    <property type="match status" value="1"/>
</dbReference>
<evidence type="ECO:0000256" key="3">
    <source>
        <dbReference type="ARBA" id="ARBA00022491"/>
    </source>
</evidence>
<comment type="caution">
    <text evidence="11">The sequence shown here is derived from an EMBL/GenBank/DDBJ whole genome shotgun (WGS) entry which is preliminary data.</text>
</comment>
<evidence type="ECO:0000313" key="11">
    <source>
        <dbReference type="EMBL" id="MBZ4039315.1"/>
    </source>
</evidence>
<dbReference type="InterPro" id="IPR035890">
    <property type="entry name" value="Anti-sigma-28_factor_FlgM_sf"/>
</dbReference>
<gene>
    <name evidence="11" type="primary">flgM</name>
    <name evidence="11" type="ORF">K6753_07190</name>
</gene>
<evidence type="ECO:0000313" key="12">
    <source>
        <dbReference type="Proteomes" id="UP001430954"/>
    </source>
</evidence>
<comment type="function">
    <text evidence="7">Responsible for the coupling of flagellin expression to flagellar assembly by preventing expression of the flagellin genes when a component of the middle class of proteins is defective. It negatively regulates flagellar genes by inhibiting the activity of FliA by directly binding to FliA.</text>
</comment>
<proteinExistence type="inferred from homology"/>
<keyword evidence="4" id="KW-1005">Bacterial flagellum biogenesis</keyword>
<evidence type="ECO:0000256" key="7">
    <source>
        <dbReference type="ARBA" id="ARBA00024739"/>
    </source>
</evidence>
<name>A0ABS7T628_9GAMM</name>
<reference evidence="11 12" key="1">
    <citation type="submission" date="2021-09" db="EMBL/GenBank/DDBJ databases">
        <title>Lysobacter sp. 13A isolated from the river sediment.</title>
        <authorList>
            <person name="Liu H."/>
            <person name="Li S."/>
            <person name="Mao S."/>
        </authorList>
    </citation>
    <scope>NUCLEOTIDE SEQUENCE [LARGE SCALE GENOMIC DNA]</scope>
    <source>
        <strain evidence="11 12">13A</strain>
    </source>
</reference>
<keyword evidence="11" id="KW-0282">Flagellum</keyword>
<evidence type="ECO:0000256" key="4">
    <source>
        <dbReference type="ARBA" id="ARBA00022795"/>
    </source>
</evidence>
<keyword evidence="5" id="KW-0805">Transcription regulation</keyword>
<dbReference type="InterPro" id="IPR031316">
    <property type="entry name" value="FlgM_C"/>
</dbReference>
<evidence type="ECO:0000256" key="1">
    <source>
        <dbReference type="ARBA" id="ARBA00005322"/>
    </source>
</evidence>
<dbReference type="RefSeq" id="WP_223675736.1">
    <property type="nucleotide sequence ID" value="NZ_JAINZW010000003.1"/>
</dbReference>
<evidence type="ECO:0000256" key="8">
    <source>
        <dbReference type="ARBA" id="ARBA00030117"/>
    </source>
</evidence>
<evidence type="ECO:0000256" key="2">
    <source>
        <dbReference type="ARBA" id="ARBA00017823"/>
    </source>
</evidence>
<protein>
    <recommendedName>
        <fullName evidence="2">Negative regulator of flagellin synthesis</fullName>
    </recommendedName>
    <alternativeName>
        <fullName evidence="8">Anti-sigma-28 factor</fullName>
    </alternativeName>
</protein>
<keyword evidence="3" id="KW-0678">Repressor</keyword>
<dbReference type="NCBIfam" id="TIGR03824">
    <property type="entry name" value="FlgM_jcvi"/>
    <property type="match status" value="1"/>
</dbReference>
<feature type="region of interest" description="Disordered" evidence="9">
    <location>
        <begin position="1"/>
        <end position="38"/>
    </location>
</feature>
<keyword evidence="12" id="KW-1185">Reference proteome</keyword>
<keyword evidence="11" id="KW-0966">Cell projection</keyword>
<dbReference type="SUPFAM" id="SSF101498">
    <property type="entry name" value="Anti-sigma factor FlgM"/>
    <property type="match status" value="1"/>
</dbReference>
<accession>A0ABS7T628</accession>